<dbReference type="AlphaFoldDB" id="A0A099L2K0"/>
<gene>
    <name evidence="1" type="ORF">GAB14E_0030</name>
</gene>
<protein>
    <recommendedName>
        <fullName evidence="3">Lipoprotein</fullName>
    </recommendedName>
</protein>
<organism evidence="1 2">
    <name type="scientific">Colwellia psychrerythraea</name>
    <name type="common">Vibrio psychroerythus</name>
    <dbReference type="NCBI Taxonomy" id="28229"/>
    <lineage>
        <taxon>Bacteria</taxon>
        <taxon>Pseudomonadati</taxon>
        <taxon>Pseudomonadota</taxon>
        <taxon>Gammaproteobacteria</taxon>
        <taxon>Alteromonadales</taxon>
        <taxon>Colwelliaceae</taxon>
        <taxon>Colwellia</taxon>
    </lineage>
</organism>
<dbReference type="Proteomes" id="UP000029868">
    <property type="component" value="Unassembled WGS sequence"/>
</dbReference>
<name>A0A099L2K0_COLPS</name>
<evidence type="ECO:0000313" key="1">
    <source>
        <dbReference type="EMBL" id="KGJ96083.1"/>
    </source>
</evidence>
<dbReference type="PATRIC" id="fig|28229.3.peg.961"/>
<comment type="caution">
    <text evidence="1">The sequence shown here is derived from an EMBL/GenBank/DDBJ whole genome shotgun (WGS) entry which is preliminary data.</text>
</comment>
<evidence type="ECO:0000313" key="2">
    <source>
        <dbReference type="Proteomes" id="UP000029868"/>
    </source>
</evidence>
<reference evidence="1 2" key="1">
    <citation type="submission" date="2014-08" db="EMBL/GenBank/DDBJ databases">
        <title>Genomic and Phenotypic Diversity of Colwellia psychrerythraea strains from Disparate Marine Basins.</title>
        <authorList>
            <person name="Techtmann S.M."/>
            <person name="Stelling S.C."/>
            <person name="Utturkar S.M."/>
            <person name="Alshibli N."/>
            <person name="Harris A."/>
            <person name="Brown S.D."/>
            <person name="Hazen T.C."/>
        </authorList>
    </citation>
    <scope>NUCLEOTIDE SEQUENCE [LARGE SCALE GENOMIC DNA]</scope>
    <source>
        <strain evidence="1 2">GAB14E</strain>
    </source>
</reference>
<dbReference type="PROSITE" id="PS51257">
    <property type="entry name" value="PROKAR_LIPOPROTEIN"/>
    <property type="match status" value="1"/>
</dbReference>
<proteinExistence type="predicted"/>
<accession>A0A099L2K0</accession>
<dbReference type="RefSeq" id="WP_052093482.1">
    <property type="nucleotide sequence ID" value="NZ_JQEC01000011.1"/>
</dbReference>
<sequence>MKAKQAVKHFTLVSMMAVGITACSSTQDIEEQPTQAPVIVEPVIEEKINEEQEEVISSVINNGVIDIPVLEDAQIFAEFSDSLPAVINYFTSSSEAQVIEFYQQAFGLAQSQERKRDRLTLKYQQGEEKMRVVISQQNNKRQVDVIIESDM</sequence>
<evidence type="ECO:0008006" key="3">
    <source>
        <dbReference type="Google" id="ProtNLM"/>
    </source>
</evidence>
<dbReference type="EMBL" id="JQEC01000011">
    <property type="protein sequence ID" value="KGJ96083.1"/>
    <property type="molecule type" value="Genomic_DNA"/>
</dbReference>